<comment type="caution">
    <text evidence="1">The sequence shown here is derived from an EMBL/GenBank/DDBJ whole genome shotgun (WGS) entry which is preliminary data.</text>
</comment>
<dbReference type="Proteomes" id="UP000290289">
    <property type="component" value="Chromosome 13"/>
</dbReference>
<evidence type="ECO:0000313" key="1">
    <source>
        <dbReference type="EMBL" id="RXH79905.1"/>
    </source>
</evidence>
<evidence type="ECO:0008006" key="3">
    <source>
        <dbReference type="Google" id="ProtNLM"/>
    </source>
</evidence>
<dbReference type="STRING" id="3750.A0A498ICY8"/>
<dbReference type="PANTHER" id="PTHR14237:SF60">
    <property type="entry name" value="AMINOTRANSFERASE CLASS V DOMAIN-CONTAINING PROTEIN"/>
    <property type="match status" value="1"/>
</dbReference>
<keyword evidence="2" id="KW-1185">Reference proteome</keyword>
<reference evidence="1 2" key="1">
    <citation type="submission" date="2018-10" db="EMBL/GenBank/DDBJ databases">
        <title>A high-quality apple genome assembly.</title>
        <authorList>
            <person name="Hu J."/>
        </authorList>
    </citation>
    <scope>NUCLEOTIDE SEQUENCE [LARGE SCALE GENOMIC DNA]</scope>
    <source>
        <strain evidence="2">cv. HFTH1</strain>
        <tissue evidence="1">Young leaf</tissue>
    </source>
</reference>
<sequence length="346" mass="39295">MGRNKQEKDTMNRKLKDIVRGELQGLASGSSPNSRTQDGRPSSMIVKKAITMFPAHLIAEAISSLRGLDLRWSGPITPSEMLYVQQYIFAKYPEYCNGLVEDVEKLYIDNLLINEESSGTPPYDKLKLPKSVTAKELSPFSSTHSDLDRTKMEPSRLLDILTKKSSFQGNFVSIPEVQARNRALKQCGLQEEDYLVIFMSNYKDAMVMIGESYPFFRGNYYMTIVGEETDPIRDFASTKESRVISAPETWLDLRRKCKYSPKGMFSYPATVNGTKYSMRWISEAHRNSWHVLLDATGLVLGEDRLTLALYRPDFVMCTLNNTHTQPSSITCLLVRKNTFDTMTNPA</sequence>
<dbReference type="AlphaFoldDB" id="A0A498ICY8"/>
<organism evidence="1 2">
    <name type="scientific">Malus domestica</name>
    <name type="common">Apple</name>
    <name type="synonym">Pyrus malus</name>
    <dbReference type="NCBI Taxonomy" id="3750"/>
    <lineage>
        <taxon>Eukaryota</taxon>
        <taxon>Viridiplantae</taxon>
        <taxon>Streptophyta</taxon>
        <taxon>Embryophyta</taxon>
        <taxon>Tracheophyta</taxon>
        <taxon>Spermatophyta</taxon>
        <taxon>Magnoliopsida</taxon>
        <taxon>eudicotyledons</taxon>
        <taxon>Gunneridae</taxon>
        <taxon>Pentapetalae</taxon>
        <taxon>rosids</taxon>
        <taxon>fabids</taxon>
        <taxon>Rosales</taxon>
        <taxon>Rosaceae</taxon>
        <taxon>Amygdaloideae</taxon>
        <taxon>Maleae</taxon>
        <taxon>Malus</taxon>
    </lineage>
</organism>
<dbReference type="InterPro" id="IPR015421">
    <property type="entry name" value="PyrdxlP-dep_Trfase_major"/>
</dbReference>
<gene>
    <name evidence="1" type="ORF">DVH24_041052</name>
</gene>
<dbReference type="EMBL" id="RDQH01000339">
    <property type="protein sequence ID" value="RXH79905.1"/>
    <property type="molecule type" value="Genomic_DNA"/>
</dbReference>
<accession>A0A498ICY8</accession>
<dbReference type="PANTHER" id="PTHR14237">
    <property type="entry name" value="MOLYBDOPTERIN COFACTOR SULFURASE MOSC"/>
    <property type="match status" value="1"/>
</dbReference>
<protein>
    <recommendedName>
        <fullName evidence="3">Aminotransferase class V domain-containing protein</fullName>
    </recommendedName>
</protein>
<evidence type="ECO:0000313" key="2">
    <source>
        <dbReference type="Proteomes" id="UP000290289"/>
    </source>
</evidence>
<dbReference type="Gene3D" id="3.40.640.10">
    <property type="entry name" value="Type I PLP-dependent aspartate aminotransferase-like (Major domain)"/>
    <property type="match status" value="1"/>
</dbReference>
<name>A0A498ICY8_MALDO</name>
<proteinExistence type="predicted"/>